<sequence length="903" mass="100074">MLVPNSFVYKLYEDCDETTEFSRIYSNTETVRPLRDISVSANQCSPTSSKVSVVQSTPDKNNNAVATDFPCVSNAVPMPHQKSAQSSLISSSQRIPYIGLCTCKEDCSNDIHISNETVSECPNLFLGEADVSADNNCQLWSSTLSQVAAVAAAAMVCASVGDEQVNELSVKAPSCTLSSERESLSSLKSTLIDSFSVPKKNICDTNYTYSCESDCLTCHPNDGFASALKNDDINADLEVRRHEVAQPLSEVQRHYPHQYRHYYEQTNRENLVGHNLIRSDFREAKTSSKRTEYADEPETKQLCEHHNLCRVEEISPPSVQHHGKVQKSTILDKNMGDEEACPVSFSTPANCAQQTVSSHSFRASAKLSGYHKMDLYSVPSFAHENQQRTSPNIEAQSVTHLVQRFARTSHRNVTTLVPKLEDEVSVGSSANSRNIRLELSDSFSVQPSPKHIPVSRTEQVCVNDASLAASDFFTHKEEILFGSKRTVEQCYSERDGYQEGMSSEKDWKTCFSKSLPDYDSHLIHSTLLASRFEAERVKEFGSLPFYQYDPQIKEKRDQSLLYGSASYCESNEHAPQILDASSLPSWTNSLATQCNSSAHNCTSGQTNLSSLSYLSASIFPTTFYSDAAQTRMDASYLAAQQALLATYIQREVRSNELQSLQECPNHLTEAHALEKPSTFDYSPESVSDQTDNGANGHIIRRGSFEQEFGYPKSVAQPDRHSELFDISHLHSSCYGQINPISRVESIQNSKCFPSALHSNGCSSQRFPHSVGFGTGDTQTSSSQSYYQECFDKSRTFYEVAPTGCGQTCMSPVDQRFNTSDSSPSISSVPSTNSPALTKLGKTMSFSGTALGAVKQTELNFNQQCLVCGDSAACQHYGVRTCEGCKGFFKNRPHVIREHFEKEK</sequence>
<dbReference type="PRINTS" id="PR00047">
    <property type="entry name" value="STROIDFINGER"/>
</dbReference>
<dbReference type="GO" id="GO:0000981">
    <property type="term" value="F:DNA-binding transcription factor activity, RNA polymerase II-specific"/>
    <property type="evidence" value="ECO:0007669"/>
    <property type="project" value="TreeGrafter"/>
</dbReference>
<keyword evidence="2" id="KW-0863">Zinc-finger</keyword>
<evidence type="ECO:0000259" key="10">
    <source>
        <dbReference type="PROSITE" id="PS51030"/>
    </source>
</evidence>
<evidence type="ECO:0000256" key="6">
    <source>
        <dbReference type="ARBA" id="ARBA00023163"/>
    </source>
</evidence>
<name>A0A8T0DDK9_9TREM</name>
<evidence type="ECO:0000256" key="7">
    <source>
        <dbReference type="ARBA" id="ARBA00023170"/>
    </source>
</evidence>
<keyword evidence="6" id="KW-0804">Transcription</keyword>
<protein>
    <recommendedName>
        <fullName evidence="10">Nuclear receptor domain-containing protein</fullName>
    </recommendedName>
</protein>
<keyword evidence="7" id="KW-0675">Receptor</keyword>
<evidence type="ECO:0000313" key="12">
    <source>
        <dbReference type="Proteomes" id="UP000699462"/>
    </source>
</evidence>
<evidence type="ECO:0000256" key="5">
    <source>
        <dbReference type="ARBA" id="ARBA00023125"/>
    </source>
</evidence>
<dbReference type="AlphaFoldDB" id="A0A8T0DDK9"/>
<dbReference type="SUPFAM" id="SSF57716">
    <property type="entry name" value="Glucocorticoid receptor-like (DNA-binding domain)"/>
    <property type="match status" value="1"/>
</dbReference>
<evidence type="ECO:0000313" key="11">
    <source>
        <dbReference type="EMBL" id="KAF8565502.1"/>
    </source>
</evidence>
<dbReference type="GO" id="GO:0005634">
    <property type="term" value="C:nucleus"/>
    <property type="evidence" value="ECO:0007669"/>
    <property type="project" value="TreeGrafter"/>
</dbReference>
<evidence type="ECO:0000256" key="1">
    <source>
        <dbReference type="ARBA" id="ARBA00022723"/>
    </source>
</evidence>
<dbReference type="Proteomes" id="UP000699462">
    <property type="component" value="Unassembled WGS sequence"/>
</dbReference>
<dbReference type="Pfam" id="PF00105">
    <property type="entry name" value="zf-C4"/>
    <property type="match status" value="1"/>
</dbReference>
<dbReference type="GO" id="GO:0005667">
    <property type="term" value="C:transcription regulator complex"/>
    <property type="evidence" value="ECO:0007669"/>
    <property type="project" value="TreeGrafter"/>
</dbReference>
<keyword evidence="12" id="KW-1185">Reference proteome</keyword>
<dbReference type="SMART" id="SM00399">
    <property type="entry name" value="ZnF_C4"/>
    <property type="match status" value="1"/>
</dbReference>
<evidence type="ECO:0000256" key="8">
    <source>
        <dbReference type="ARBA" id="ARBA00023242"/>
    </source>
</evidence>
<dbReference type="Gene3D" id="3.30.50.10">
    <property type="entry name" value="Erythroid Transcription Factor GATA-1, subunit A"/>
    <property type="match status" value="1"/>
</dbReference>
<keyword evidence="1" id="KW-0479">Metal-binding</keyword>
<comment type="caution">
    <text evidence="11">The sequence shown here is derived from an EMBL/GenBank/DDBJ whole genome shotgun (WGS) entry which is preliminary data.</text>
</comment>
<dbReference type="GO" id="GO:0035259">
    <property type="term" value="F:nuclear glucocorticoid receptor binding"/>
    <property type="evidence" value="ECO:0007669"/>
    <property type="project" value="TreeGrafter"/>
</dbReference>
<accession>A0A8T0DDK9</accession>
<keyword evidence="4" id="KW-0805">Transcription regulation</keyword>
<feature type="compositionally biased region" description="Polar residues" evidence="9">
    <location>
        <begin position="684"/>
        <end position="693"/>
    </location>
</feature>
<keyword evidence="3" id="KW-0862">Zinc</keyword>
<dbReference type="OrthoDB" id="6249554at2759"/>
<feature type="region of interest" description="Disordered" evidence="9">
    <location>
        <begin position="675"/>
        <end position="697"/>
    </location>
</feature>
<dbReference type="GO" id="GO:0008270">
    <property type="term" value="F:zinc ion binding"/>
    <property type="evidence" value="ECO:0007669"/>
    <property type="project" value="UniProtKB-KW"/>
</dbReference>
<feature type="domain" description="Nuclear receptor" evidence="10">
    <location>
        <begin position="861"/>
        <end position="890"/>
    </location>
</feature>
<evidence type="ECO:0000256" key="4">
    <source>
        <dbReference type="ARBA" id="ARBA00023015"/>
    </source>
</evidence>
<dbReference type="GO" id="GO:0000978">
    <property type="term" value="F:RNA polymerase II cis-regulatory region sequence-specific DNA binding"/>
    <property type="evidence" value="ECO:0007669"/>
    <property type="project" value="TreeGrafter"/>
</dbReference>
<dbReference type="EMBL" id="JTDF01006634">
    <property type="protein sequence ID" value="KAF8565502.1"/>
    <property type="molecule type" value="Genomic_DNA"/>
</dbReference>
<gene>
    <name evidence="11" type="ORF">P879_03116</name>
</gene>
<dbReference type="InterPro" id="IPR001628">
    <property type="entry name" value="Znf_hrmn_rcpt"/>
</dbReference>
<evidence type="ECO:0000256" key="2">
    <source>
        <dbReference type="ARBA" id="ARBA00022771"/>
    </source>
</evidence>
<keyword evidence="8" id="KW-0539">Nucleus</keyword>
<dbReference type="PANTHER" id="PTHR24085:SF4">
    <property type="entry name" value="NUCLEAR HORMONE RECEPTOR HR38-RELATED"/>
    <property type="match status" value="1"/>
</dbReference>
<dbReference type="PANTHER" id="PTHR24085">
    <property type="entry name" value="NUCLEAR HORMONE RECEPTOR"/>
    <property type="match status" value="1"/>
</dbReference>
<keyword evidence="5" id="KW-0238">DNA-binding</keyword>
<evidence type="ECO:0000256" key="9">
    <source>
        <dbReference type="SAM" id="MobiDB-lite"/>
    </source>
</evidence>
<dbReference type="PROSITE" id="PS51030">
    <property type="entry name" value="NUCLEAR_REC_DBD_2"/>
    <property type="match status" value="1"/>
</dbReference>
<organism evidence="11 12">
    <name type="scientific">Paragonimus westermani</name>
    <dbReference type="NCBI Taxonomy" id="34504"/>
    <lineage>
        <taxon>Eukaryota</taxon>
        <taxon>Metazoa</taxon>
        <taxon>Spiralia</taxon>
        <taxon>Lophotrochozoa</taxon>
        <taxon>Platyhelminthes</taxon>
        <taxon>Trematoda</taxon>
        <taxon>Digenea</taxon>
        <taxon>Plagiorchiida</taxon>
        <taxon>Troglotremata</taxon>
        <taxon>Troglotrematidae</taxon>
        <taxon>Paragonimus</taxon>
    </lineage>
</organism>
<proteinExistence type="predicted"/>
<reference evidence="11 12" key="1">
    <citation type="submission" date="2019-07" db="EMBL/GenBank/DDBJ databases">
        <title>Annotation for the trematode Paragonimus westermani.</title>
        <authorList>
            <person name="Choi Y.-J."/>
        </authorList>
    </citation>
    <scope>NUCLEOTIDE SEQUENCE [LARGE SCALE GENOMIC DNA]</scope>
    <source>
        <strain evidence="11">180907_Pwestermani</strain>
    </source>
</reference>
<dbReference type="InterPro" id="IPR013088">
    <property type="entry name" value="Znf_NHR/GATA"/>
</dbReference>
<dbReference type="GO" id="GO:0071376">
    <property type="term" value="P:cellular response to corticotropin-releasing hormone stimulus"/>
    <property type="evidence" value="ECO:0007669"/>
    <property type="project" value="TreeGrafter"/>
</dbReference>
<evidence type="ECO:0000256" key="3">
    <source>
        <dbReference type="ARBA" id="ARBA00022833"/>
    </source>
</evidence>